<dbReference type="SMART" id="SM00320">
    <property type="entry name" value="WD40"/>
    <property type="match status" value="2"/>
</dbReference>
<dbReference type="PANTHER" id="PTHR45532:SF3">
    <property type="match status" value="1"/>
</dbReference>
<name>A0ABM0M8I3_SACKO</name>
<gene>
    <name evidence="3" type="primary">LOC102803056</name>
</gene>
<dbReference type="Gene3D" id="2.130.10.10">
    <property type="entry name" value="YVTN repeat-like/Quinoprotein amine dehydrogenase"/>
    <property type="match status" value="1"/>
</dbReference>
<proteinExistence type="predicted"/>
<keyword evidence="1" id="KW-0853">WD repeat</keyword>
<accession>A0ABM0M8I3</accession>
<dbReference type="InterPro" id="IPR036322">
    <property type="entry name" value="WD40_repeat_dom_sf"/>
</dbReference>
<reference evidence="3" key="1">
    <citation type="submission" date="2025-08" db="UniProtKB">
        <authorList>
            <consortium name="RefSeq"/>
        </authorList>
    </citation>
    <scope>IDENTIFICATION</scope>
    <source>
        <tissue evidence="3">Testes</tissue>
    </source>
</reference>
<organism evidence="2 3">
    <name type="scientific">Saccoglossus kowalevskii</name>
    <name type="common">Acorn worm</name>
    <dbReference type="NCBI Taxonomy" id="10224"/>
    <lineage>
        <taxon>Eukaryota</taxon>
        <taxon>Metazoa</taxon>
        <taxon>Hemichordata</taxon>
        <taxon>Enteropneusta</taxon>
        <taxon>Harrimaniidae</taxon>
        <taxon>Saccoglossus</taxon>
    </lineage>
</organism>
<dbReference type="PROSITE" id="PS50082">
    <property type="entry name" value="WD_REPEATS_2"/>
    <property type="match status" value="2"/>
</dbReference>
<feature type="repeat" description="WD" evidence="1">
    <location>
        <begin position="112"/>
        <end position="154"/>
    </location>
</feature>
<keyword evidence="2" id="KW-1185">Reference proteome</keyword>
<protein>
    <submittedName>
        <fullName evidence="3">Apoptotic protease-activating factor 1-like</fullName>
    </submittedName>
</protein>
<evidence type="ECO:0000313" key="2">
    <source>
        <dbReference type="Proteomes" id="UP000694865"/>
    </source>
</evidence>
<dbReference type="PROSITE" id="PS50294">
    <property type="entry name" value="WD_REPEATS_REGION"/>
    <property type="match status" value="2"/>
</dbReference>
<dbReference type="GeneID" id="102803056"/>
<dbReference type="InterPro" id="IPR015943">
    <property type="entry name" value="WD40/YVTN_repeat-like_dom_sf"/>
</dbReference>
<dbReference type="Pfam" id="PF00400">
    <property type="entry name" value="WD40"/>
    <property type="match status" value="2"/>
</dbReference>
<dbReference type="InterPro" id="IPR001680">
    <property type="entry name" value="WD40_rpt"/>
</dbReference>
<dbReference type="PANTHER" id="PTHR45532">
    <property type="entry name" value="WD REPEAT-CONTAINING PROTEIN 97"/>
    <property type="match status" value="1"/>
</dbReference>
<evidence type="ECO:0000256" key="1">
    <source>
        <dbReference type="PROSITE-ProRule" id="PRU00221"/>
    </source>
</evidence>
<evidence type="ECO:0000313" key="3">
    <source>
        <dbReference type="RefSeq" id="XP_006816324.1"/>
    </source>
</evidence>
<feature type="repeat" description="WD" evidence="1">
    <location>
        <begin position="71"/>
        <end position="104"/>
    </location>
</feature>
<sequence>IWEFRQVADRVWKEIKPMANYALFLKKELTAVGGSWVKKVELDQHLQHLYCCSETDVFCYDMDGNQLFKLEGAHRTTITGCRYSLKARLLVTSSADAEVKVWSLTGGLVTTLRGHAKAITNQLLHPESSSLVMTSSLDGTVRVWSLDVMECLYV</sequence>
<feature type="non-terminal residue" evidence="3">
    <location>
        <position position="154"/>
    </location>
</feature>
<dbReference type="SUPFAM" id="SSF50978">
    <property type="entry name" value="WD40 repeat-like"/>
    <property type="match status" value="1"/>
</dbReference>
<feature type="non-terminal residue" evidence="3">
    <location>
        <position position="1"/>
    </location>
</feature>
<dbReference type="RefSeq" id="XP_006816324.1">
    <property type="nucleotide sequence ID" value="XM_006816261.1"/>
</dbReference>
<dbReference type="Proteomes" id="UP000694865">
    <property type="component" value="Unplaced"/>
</dbReference>